<evidence type="ECO:0000256" key="2">
    <source>
        <dbReference type="ARBA" id="ARBA00005819"/>
    </source>
</evidence>
<evidence type="ECO:0000256" key="3">
    <source>
        <dbReference type="ARBA" id="ARBA00022884"/>
    </source>
</evidence>
<feature type="region of interest" description="Disordered" evidence="7">
    <location>
        <begin position="257"/>
        <end position="277"/>
    </location>
</feature>
<evidence type="ECO:0000256" key="1">
    <source>
        <dbReference type="ARBA" id="ARBA00004604"/>
    </source>
</evidence>
<dbReference type="GO" id="GO:0000447">
    <property type="term" value="P:endonucleolytic cleavage in ITS1 to separate SSU-rRNA from 5.8S rRNA and LSU-rRNA from tricistronic rRNA transcript (SSU-rRNA, 5.8S rRNA, LSU-rRNA)"/>
    <property type="evidence" value="ECO:0007669"/>
    <property type="project" value="TreeGrafter"/>
</dbReference>
<feature type="region of interest" description="Disordered" evidence="7">
    <location>
        <begin position="1"/>
        <end position="108"/>
    </location>
</feature>
<comment type="similarity">
    <text evidence="2">Belongs to the ESF2/ABP1 family.</text>
</comment>
<dbReference type="InterPro" id="IPR039119">
    <property type="entry name" value="ABT1/Esf2"/>
</dbReference>
<evidence type="ECO:0000256" key="6">
    <source>
        <dbReference type="SAM" id="Coils"/>
    </source>
</evidence>
<feature type="compositionally biased region" description="Basic and acidic residues" evidence="7">
    <location>
        <begin position="85"/>
        <end position="100"/>
    </location>
</feature>
<keyword evidence="6" id="KW-0175">Coiled coil</keyword>
<keyword evidence="9" id="KW-1185">Reference proteome</keyword>
<evidence type="ECO:0000313" key="9">
    <source>
        <dbReference type="Proteomes" id="UP001140172"/>
    </source>
</evidence>
<feature type="compositionally biased region" description="Acidic residues" evidence="7">
    <location>
        <begin position="44"/>
        <end position="74"/>
    </location>
</feature>
<organism evidence="8 9">
    <name type="scientific">Coemansia interrupta</name>
    <dbReference type="NCBI Taxonomy" id="1126814"/>
    <lineage>
        <taxon>Eukaryota</taxon>
        <taxon>Fungi</taxon>
        <taxon>Fungi incertae sedis</taxon>
        <taxon>Zoopagomycota</taxon>
        <taxon>Kickxellomycotina</taxon>
        <taxon>Kickxellomycetes</taxon>
        <taxon>Kickxellales</taxon>
        <taxon>Kickxellaceae</taxon>
        <taxon>Coemansia</taxon>
    </lineage>
</organism>
<dbReference type="GO" id="GO:0000480">
    <property type="term" value="P:endonucleolytic cleavage in 5'-ETS of tricistronic rRNA transcript (SSU-rRNA, 5.8S rRNA, LSU-rRNA)"/>
    <property type="evidence" value="ECO:0007669"/>
    <property type="project" value="TreeGrafter"/>
</dbReference>
<dbReference type="InterPro" id="IPR034353">
    <property type="entry name" value="ABT1/ESF2_RRM"/>
</dbReference>
<evidence type="ECO:0000256" key="7">
    <source>
        <dbReference type="SAM" id="MobiDB-lite"/>
    </source>
</evidence>
<dbReference type="PANTHER" id="PTHR12311:SF7">
    <property type="entry name" value="ACTIVATOR OF BASAL TRANSCRIPTION 1"/>
    <property type="match status" value="1"/>
</dbReference>
<dbReference type="EMBL" id="JANBUM010000204">
    <property type="protein sequence ID" value="KAJ2781609.1"/>
    <property type="molecule type" value="Genomic_DNA"/>
</dbReference>
<name>A0A9W8LJE2_9FUNG</name>
<feature type="coiled-coil region" evidence="6">
    <location>
        <begin position="227"/>
        <end position="254"/>
    </location>
</feature>
<dbReference type="GO" id="GO:0034462">
    <property type="term" value="P:small-subunit processome assembly"/>
    <property type="evidence" value="ECO:0007669"/>
    <property type="project" value="TreeGrafter"/>
</dbReference>
<protein>
    <recommendedName>
        <fullName evidence="5">18S rRNA factor 2</fullName>
    </recommendedName>
</protein>
<dbReference type="Gene3D" id="3.30.70.330">
    <property type="match status" value="1"/>
</dbReference>
<comment type="subcellular location">
    <subcellularLocation>
        <location evidence="1">Nucleus</location>
        <location evidence="1">Nucleolus</location>
    </subcellularLocation>
</comment>
<keyword evidence="4" id="KW-0539">Nucleus</keyword>
<dbReference type="PANTHER" id="PTHR12311">
    <property type="entry name" value="ACTIVATOR OF BASAL TRANSCRIPTION 1"/>
    <property type="match status" value="1"/>
</dbReference>
<dbReference type="AlphaFoldDB" id="A0A9W8LJE2"/>
<reference evidence="8" key="1">
    <citation type="submission" date="2022-07" db="EMBL/GenBank/DDBJ databases">
        <title>Phylogenomic reconstructions and comparative analyses of Kickxellomycotina fungi.</title>
        <authorList>
            <person name="Reynolds N.K."/>
            <person name="Stajich J.E."/>
            <person name="Barry K."/>
            <person name="Grigoriev I.V."/>
            <person name="Crous P."/>
            <person name="Smith M.E."/>
        </authorList>
    </citation>
    <scope>NUCLEOTIDE SEQUENCE</scope>
    <source>
        <strain evidence="8">BCRC 34489</strain>
    </source>
</reference>
<dbReference type="InterPro" id="IPR035979">
    <property type="entry name" value="RBD_domain_sf"/>
</dbReference>
<feature type="region of interest" description="Disordered" evidence="7">
    <location>
        <begin position="294"/>
        <end position="328"/>
    </location>
</feature>
<dbReference type="GO" id="GO:0003723">
    <property type="term" value="F:RNA binding"/>
    <property type="evidence" value="ECO:0007669"/>
    <property type="project" value="UniProtKB-KW"/>
</dbReference>
<dbReference type="SUPFAM" id="SSF54928">
    <property type="entry name" value="RNA-binding domain, RBD"/>
    <property type="match status" value="1"/>
</dbReference>
<dbReference type="CDD" id="cd12263">
    <property type="entry name" value="RRM_ABT1_like"/>
    <property type="match status" value="1"/>
</dbReference>
<dbReference type="GO" id="GO:0000472">
    <property type="term" value="P:endonucleolytic cleavage to generate mature 5'-end of SSU-rRNA from (SSU-rRNA, 5.8S rRNA, LSU-rRNA)"/>
    <property type="evidence" value="ECO:0007669"/>
    <property type="project" value="TreeGrafter"/>
</dbReference>
<evidence type="ECO:0000256" key="5">
    <source>
        <dbReference type="ARBA" id="ARBA00032634"/>
    </source>
</evidence>
<proteinExistence type="inferred from homology"/>
<accession>A0A9W8LJE2</accession>
<evidence type="ECO:0000313" key="8">
    <source>
        <dbReference type="EMBL" id="KAJ2781609.1"/>
    </source>
</evidence>
<comment type="caution">
    <text evidence="8">The sequence shown here is derived from an EMBL/GenBank/DDBJ whole genome shotgun (WGS) entry which is preliminary data.</text>
</comment>
<dbReference type="OrthoDB" id="287393at2759"/>
<evidence type="ECO:0000256" key="4">
    <source>
        <dbReference type="ARBA" id="ARBA00023242"/>
    </source>
</evidence>
<sequence length="328" mass="37244">MAASGSRPETGSGNEDEDSDEEEEEEEAGRSAMIRKRPAYNDGSSDDSASDDSEQDDGADNIDGDDGSDEEDFFVGDMGNSGDEADSKNSKGKRVSEKEILQAQKREKKSGVVYMSRVPPFMKPAKVRHLLEKYGEIGRIYLVEEDDKRRKRRVKSGGNRRKQFVEGWIEFKNKKYAKAVAGMLNNTQFGGKKHGFYHDDLWNLKYLPKFKWRHLTEQLASERASREQKLQSEVSQSRKELDEYVRNVERAKMLEGMRAKREKRAQKEGVEMPETREVSRNVWQRDVVVRSVDGAGKKGVAKAAQSADDAQGDSKRRKTMASVLDQIF</sequence>
<feature type="compositionally biased region" description="Acidic residues" evidence="7">
    <location>
        <begin position="14"/>
        <end position="27"/>
    </location>
</feature>
<dbReference type="GO" id="GO:0005730">
    <property type="term" value="C:nucleolus"/>
    <property type="evidence" value="ECO:0007669"/>
    <property type="project" value="UniProtKB-SubCell"/>
</dbReference>
<dbReference type="InterPro" id="IPR012677">
    <property type="entry name" value="Nucleotide-bd_a/b_plait_sf"/>
</dbReference>
<keyword evidence="3" id="KW-0694">RNA-binding</keyword>
<gene>
    <name evidence="8" type="primary">ESF2</name>
    <name evidence="8" type="ORF">GGI15_003173</name>
</gene>
<dbReference type="Proteomes" id="UP001140172">
    <property type="component" value="Unassembled WGS sequence"/>
</dbReference>